<keyword evidence="1" id="KW-0812">Transmembrane</keyword>
<organism evidence="3 4">
    <name type="scientific">Branchiostoma lanceolatum</name>
    <name type="common">Common lancelet</name>
    <name type="synonym">Amphioxus lanceolatum</name>
    <dbReference type="NCBI Taxonomy" id="7740"/>
    <lineage>
        <taxon>Eukaryota</taxon>
        <taxon>Metazoa</taxon>
        <taxon>Chordata</taxon>
        <taxon>Cephalochordata</taxon>
        <taxon>Leptocardii</taxon>
        <taxon>Amphioxiformes</taxon>
        <taxon>Branchiostomatidae</taxon>
        <taxon>Branchiostoma</taxon>
    </lineage>
</organism>
<feature type="transmembrane region" description="Helical" evidence="1">
    <location>
        <begin position="247"/>
        <end position="268"/>
    </location>
</feature>
<sequence>MVTPVQQLVKKDVTFVYHDRDVELVRFLVFSLEGQNYSTLFKHRDVILRPDQSIMDWVEKSMWYSRVIVAIMSDSFIRCGGLLDLEIAMVTAAQSQDKLVIIVMCQGGERPALLAGARTVSFNGDFDRLKGDLLKVIQEHISASQTSRERVPGSQPIPVSSPTRQRQWDISVLEEDVLCHIQLGVITTLRSADIADKLRYIVRSSRDRSFFTFCGTAIMNAATLTLALLLLGLILSSLGYPLFGVHLVHLIFLVFPLFKGLYCFQLVAKYRYKIVAMYKCCRSGRESQVPDIIDTLVCTANTPYRSVRSCVITVLAGEIAIWAVIANISLAQGHNIKGITQLMEMYPFTVLPFSVFLFHTCYVAAHLLFYHDPTIRTLIRDQRFYFAEIMEDPDFHKHHKTLGSYLSRLHL</sequence>
<feature type="transmembrane region" description="Helical" evidence="1">
    <location>
        <begin position="210"/>
        <end position="235"/>
    </location>
</feature>
<gene>
    <name evidence="3" type="primary">Hypp1877</name>
    <name evidence="3" type="ORF">BLAG_LOCUS15503</name>
</gene>
<keyword evidence="1" id="KW-0472">Membrane</keyword>
<keyword evidence="1" id="KW-1133">Transmembrane helix</keyword>
<dbReference type="OrthoDB" id="10302772at2759"/>
<dbReference type="SUPFAM" id="SSF52200">
    <property type="entry name" value="Toll/Interleukin receptor TIR domain"/>
    <property type="match status" value="1"/>
</dbReference>
<feature type="transmembrane region" description="Helical" evidence="1">
    <location>
        <begin position="310"/>
        <end position="330"/>
    </location>
</feature>
<feature type="transmembrane region" description="Helical" evidence="1">
    <location>
        <begin position="350"/>
        <end position="370"/>
    </location>
</feature>
<dbReference type="PROSITE" id="PS50104">
    <property type="entry name" value="TIR"/>
    <property type="match status" value="1"/>
</dbReference>
<accession>A0A8K0EMQ5</accession>
<dbReference type="GO" id="GO:0007165">
    <property type="term" value="P:signal transduction"/>
    <property type="evidence" value="ECO:0007669"/>
    <property type="project" value="InterPro"/>
</dbReference>
<dbReference type="AlphaFoldDB" id="A0A8K0EMQ5"/>
<proteinExistence type="predicted"/>
<dbReference type="EMBL" id="OV696688">
    <property type="protein sequence ID" value="CAH1257671.1"/>
    <property type="molecule type" value="Genomic_DNA"/>
</dbReference>
<name>A0A8K0EMQ5_BRALA</name>
<feature type="domain" description="TIR" evidence="2">
    <location>
        <begin position="9"/>
        <end position="141"/>
    </location>
</feature>
<evidence type="ECO:0000313" key="3">
    <source>
        <dbReference type="EMBL" id="CAH1257671.1"/>
    </source>
</evidence>
<evidence type="ECO:0000256" key="1">
    <source>
        <dbReference type="SAM" id="Phobius"/>
    </source>
</evidence>
<protein>
    <submittedName>
        <fullName evidence="3">Hypp1877 protein</fullName>
    </submittedName>
</protein>
<evidence type="ECO:0000313" key="4">
    <source>
        <dbReference type="Proteomes" id="UP000838412"/>
    </source>
</evidence>
<dbReference type="InterPro" id="IPR035897">
    <property type="entry name" value="Toll_tir_struct_dom_sf"/>
</dbReference>
<dbReference type="InterPro" id="IPR000157">
    <property type="entry name" value="TIR_dom"/>
</dbReference>
<reference evidence="3" key="1">
    <citation type="submission" date="2022-01" db="EMBL/GenBank/DDBJ databases">
        <authorList>
            <person name="Braso-Vives M."/>
        </authorList>
    </citation>
    <scope>NUCLEOTIDE SEQUENCE</scope>
</reference>
<dbReference type="Gene3D" id="3.40.50.10140">
    <property type="entry name" value="Toll/interleukin-1 receptor homology (TIR) domain"/>
    <property type="match status" value="1"/>
</dbReference>
<evidence type="ECO:0000259" key="2">
    <source>
        <dbReference type="PROSITE" id="PS50104"/>
    </source>
</evidence>
<keyword evidence="4" id="KW-1185">Reference proteome</keyword>
<dbReference type="Pfam" id="PF13676">
    <property type="entry name" value="TIR_2"/>
    <property type="match status" value="1"/>
</dbReference>
<dbReference type="Proteomes" id="UP000838412">
    <property type="component" value="Chromosome 3"/>
</dbReference>